<accession>A0A7Z0QRA6</accession>
<dbReference type="Proteomes" id="UP000589896">
    <property type="component" value="Unassembled WGS sequence"/>
</dbReference>
<organism evidence="1 2">
    <name type="scientific">Luteimonas deserti</name>
    <dbReference type="NCBI Taxonomy" id="2752306"/>
    <lineage>
        <taxon>Bacteria</taxon>
        <taxon>Pseudomonadati</taxon>
        <taxon>Pseudomonadota</taxon>
        <taxon>Gammaproteobacteria</taxon>
        <taxon>Lysobacterales</taxon>
        <taxon>Lysobacteraceae</taxon>
        <taxon>Luteimonas</taxon>
    </lineage>
</organism>
<keyword evidence="2" id="KW-1185">Reference proteome</keyword>
<dbReference type="Gene3D" id="1.10.30.50">
    <property type="match status" value="1"/>
</dbReference>
<dbReference type="AlphaFoldDB" id="A0A7Z0QRA6"/>
<keyword evidence="1" id="KW-0255">Endonuclease</keyword>
<protein>
    <submittedName>
        <fullName evidence="1">HNH endonuclease</fullName>
    </submittedName>
</protein>
<keyword evidence="1" id="KW-0540">Nuclease</keyword>
<name>A0A7Z0QRA6_9GAMM</name>
<sequence>MRAALRRRLLLAAHTDALAVLDGGIWSTRCLHCRSTLQLRGDGEPLGNTTLEHVVPQAWFGRRAAAVLTAQVGDDADDPRNLALACARCNHDKGKGHDARGPGDVRAHEVVDALLATRLSRWRDPTVPPAS</sequence>
<evidence type="ECO:0000313" key="1">
    <source>
        <dbReference type="EMBL" id="NYZ62536.1"/>
    </source>
</evidence>
<keyword evidence="1" id="KW-0378">Hydrolase</keyword>
<dbReference type="GO" id="GO:0004519">
    <property type="term" value="F:endonuclease activity"/>
    <property type="evidence" value="ECO:0007669"/>
    <property type="project" value="UniProtKB-KW"/>
</dbReference>
<dbReference type="EMBL" id="JACCJZ010000013">
    <property type="protein sequence ID" value="NYZ62536.1"/>
    <property type="molecule type" value="Genomic_DNA"/>
</dbReference>
<dbReference type="RefSeq" id="WP_180544744.1">
    <property type="nucleotide sequence ID" value="NZ_JACCJZ010000013.1"/>
</dbReference>
<proteinExistence type="predicted"/>
<evidence type="ECO:0000313" key="2">
    <source>
        <dbReference type="Proteomes" id="UP000589896"/>
    </source>
</evidence>
<comment type="caution">
    <text evidence="1">The sequence shown here is derived from an EMBL/GenBank/DDBJ whole genome shotgun (WGS) entry which is preliminary data.</text>
</comment>
<reference evidence="1 2" key="1">
    <citation type="submission" date="2020-07" db="EMBL/GenBank/DDBJ databases">
        <title>isolation of Luteimonas sp. SJ-16.</title>
        <authorList>
            <person name="Huang X.-X."/>
            <person name="Xu L."/>
            <person name="Sun J.-Q."/>
        </authorList>
    </citation>
    <scope>NUCLEOTIDE SEQUENCE [LARGE SCALE GENOMIC DNA]</scope>
    <source>
        <strain evidence="1 2">SJ-16</strain>
    </source>
</reference>
<gene>
    <name evidence="1" type="ORF">H0E82_07125</name>
</gene>